<evidence type="ECO:0000313" key="1">
    <source>
        <dbReference type="EMBL" id="EEF13280.1"/>
    </source>
</evidence>
<name>B9D3Z5_CAMRE</name>
<comment type="caution">
    <text evidence="1">The sequence shown here is derived from an EMBL/GenBank/DDBJ whole genome shotgun (WGS) entry which is preliminary data.</text>
</comment>
<dbReference type="AlphaFoldDB" id="B9D3Z5"/>
<sequence length="48" mass="5785">MLNLKPNCRKIKFNRKFKDPFLLNLCYPKLKTSYANPKQNKFPRDAQI</sequence>
<proteinExistence type="predicted"/>
<gene>
    <name evidence="1" type="ORF">CAMRE0001_2689</name>
</gene>
<organism evidence="1 2">
    <name type="scientific">Campylobacter rectus RM3267</name>
    <dbReference type="NCBI Taxonomy" id="553218"/>
    <lineage>
        <taxon>Bacteria</taxon>
        <taxon>Pseudomonadati</taxon>
        <taxon>Campylobacterota</taxon>
        <taxon>Epsilonproteobacteria</taxon>
        <taxon>Campylobacterales</taxon>
        <taxon>Campylobacteraceae</taxon>
        <taxon>Campylobacter</taxon>
    </lineage>
</organism>
<evidence type="ECO:0000313" key="2">
    <source>
        <dbReference type="Proteomes" id="UP000003082"/>
    </source>
</evidence>
<dbReference type="STRING" id="553218.CAMRE0001_2689"/>
<accession>B9D3Z5</accession>
<reference evidence="1 2" key="1">
    <citation type="submission" date="2008-08" db="EMBL/GenBank/DDBJ databases">
        <authorList>
            <person name="Madupu R."/>
            <person name="Durkin A.S."/>
            <person name="Torralba M."/>
            <person name="Methe B."/>
            <person name="Sutton G.G."/>
            <person name="Strausberg R.L."/>
            <person name="Nelson K.E."/>
        </authorList>
    </citation>
    <scope>NUCLEOTIDE SEQUENCE [LARGE SCALE GENOMIC DNA]</scope>
    <source>
        <strain evidence="1 2">RM3267</strain>
    </source>
</reference>
<keyword evidence="2" id="KW-1185">Reference proteome</keyword>
<dbReference type="Proteomes" id="UP000003082">
    <property type="component" value="Unassembled WGS sequence"/>
</dbReference>
<dbReference type="EMBL" id="ACFU01000023">
    <property type="protein sequence ID" value="EEF13280.1"/>
    <property type="molecule type" value="Genomic_DNA"/>
</dbReference>
<protein>
    <submittedName>
        <fullName evidence="1">Uncharacterized protein</fullName>
    </submittedName>
</protein>